<reference evidence="3" key="1">
    <citation type="submission" date="2016-06" db="EMBL/GenBank/DDBJ databases">
        <title>Parallel loss of symbiosis genes in relatives of nitrogen-fixing non-legume Parasponia.</title>
        <authorList>
            <person name="Van Velzen R."/>
            <person name="Holmer R."/>
            <person name="Bu F."/>
            <person name="Rutten L."/>
            <person name="Van Zeijl A."/>
            <person name="Liu W."/>
            <person name="Santuari L."/>
            <person name="Cao Q."/>
            <person name="Sharma T."/>
            <person name="Shen D."/>
            <person name="Roswanjaya Y."/>
            <person name="Wardhani T."/>
            <person name="Kalhor M.S."/>
            <person name="Jansen J."/>
            <person name="Van den Hoogen J."/>
            <person name="Gungor B."/>
            <person name="Hartog M."/>
            <person name="Hontelez J."/>
            <person name="Verver J."/>
            <person name="Yang W.-C."/>
            <person name="Schijlen E."/>
            <person name="Repin R."/>
            <person name="Schilthuizen M."/>
            <person name="Schranz E."/>
            <person name="Heidstra R."/>
            <person name="Miyata K."/>
            <person name="Fedorova E."/>
            <person name="Kohlen W."/>
            <person name="Bisseling T."/>
            <person name="Smit S."/>
            <person name="Geurts R."/>
        </authorList>
    </citation>
    <scope>NUCLEOTIDE SEQUENCE [LARGE SCALE GENOMIC DNA]</scope>
    <source>
        <strain evidence="3">cv. RG33-2</strain>
    </source>
</reference>
<keyword evidence="3" id="KW-1185">Reference proteome</keyword>
<dbReference type="EMBL" id="JXTC01000444">
    <property type="protein sequence ID" value="PON53424.1"/>
    <property type="molecule type" value="Genomic_DNA"/>
</dbReference>
<feature type="compositionally biased region" description="Basic and acidic residues" evidence="1">
    <location>
        <begin position="1"/>
        <end position="21"/>
    </location>
</feature>
<organism evidence="2 3">
    <name type="scientific">Trema orientale</name>
    <name type="common">Charcoal tree</name>
    <name type="synonym">Celtis orientalis</name>
    <dbReference type="NCBI Taxonomy" id="63057"/>
    <lineage>
        <taxon>Eukaryota</taxon>
        <taxon>Viridiplantae</taxon>
        <taxon>Streptophyta</taxon>
        <taxon>Embryophyta</taxon>
        <taxon>Tracheophyta</taxon>
        <taxon>Spermatophyta</taxon>
        <taxon>Magnoliopsida</taxon>
        <taxon>eudicotyledons</taxon>
        <taxon>Gunneridae</taxon>
        <taxon>Pentapetalae</taxon>
        <taxon>rosids</taxon>
        <taxon>fabids</taxon>
        <taxon>Rosales</taxon>
        <taxon>Cannabaceae</taxon>
        <taxon>Trema</taxon>
    </lineage>
</organism>
<accession>A0A2P5BXA9</accession>
<evidence type="ECO:0000313" key="2">
    <source>
        <dbReference type="EMBL" id="PON53424.1"/>
    </source>
</evidence>
<gene>
    <name evidence="2" type="ORF">TorRG33x02_305400</name>
</gene>
<dbReference type="InParanoid" id="A0A2P5BXA9"/>
<comment type="caution">
    <text evidence="2">The sequence shown here is derived from an EMBL/GenBank/DDBJ whole genome shotgun (WGS) entry which is preliminary data.</text>
</comment>
<evidence type="ECO:0000256" key="1">
    <source>
        <dbReference type="SAM" id="MobiDB-lite"/>
    </source>
</evidence>
<dbReference type="AlphaFoldDB" id="A0A2P5BXA9"/>
<evidence type="ECO:0000313" key="3">
    <source>
        <dbReference type="Proteomes" id="UP000237000"/>
    </source>
</evidence>
<sequence length="77" mass="8304">MIDNEVKGELLADGGGRRDDNTLGCDEDVVVGGRLLQSLEESRRLAEGIVGVKIGLDLSEEDVHRGRAPDPTIMEES</sequence>
<feature type="region of interest" description="Disordered" evidence="1">
    <location>
        <begin position="1"/>
        <end position="22"/>
    </location>
</feature>
<name>A0A2P5BXA9_TREOI</name>
<dbReference type="OrthoDB" id="10416034at2759"/>
<dbReference type="Proteomes" id="UP000237000">
    <property type="component" value="Unassembled WGS sequence"/>
</dbReference>
<protein>
    <submittedName>
        <fullName evidence="2">Uncharacterized protein</fullName>
    </submittedName>
</protein>
<proteinExistence type="predicted"/>